<gene>
    <name evidence="1" type="ORF">FKW44_004813</name>
</gene>
<dbReference type="Proteomes" id="UP000595437">
    <property type="component" value="Chromosome 3"/>
</dbReference>
<evidence type="ECO:0000313" key="1">
    <source>
        <dbReference type="EMBL" id="QQP52611.1"/>
    </source>
</evidence>
<organism evidence="1 2">
    <name type="scientific">Caligus rogercresseyi</name>
    <name type="common">Sea louse</name>
    <dbReference type="NCBI Taxonomy" id="217165"/>
    <lineage>
        <taxon>Eukaryota</taxon>
        <taxon>Metazoa</taxon>
        <taxon>Ecdysozoa</taxon>
        <taxon>Arthropoda</taxon>
        <taxon>Crustacea</taxon>
        <taxon>Multicrustacea</taxon>
        <taxon>Hexanauplia</taxon>
        <taxon>Copepoda</taxon>
        <taxon>Siphonostomatoida</taxon>
        <taxon>Caligidae</taxon>
        <taxon>Caligus</taxon>
    </lineage>
</organism>
<accession>A0A7T8HM55</accession>
<dbReference type="AlphaFoldDB" id="A0A7T8HM55"/>
<reference evidence="2" key="1">
    <citation type="submission" date="2021-01" db="EMBL/GenBank/DDBJ databases">
        <title>Caligus Genome Assembly.</title>
        <authorList>
            <person name="Gallardo-Escarate C."/>
        </authorList>
    </citation>
    <scope>NUCLEOTIDE SEQUENCE [LARGE SCALE GENOMIC DNA]</scope>
</reference>
<keyword evidence="2" id="KW-1185">Reference proteome</keyword>
<evidence type="ECO:0000313" key="2">
    <source>
        <dbReference type="Proteomes" id="UP000595437"/>
    </source>
</evidence>
<feature type="non-terminal residue" evidence="1">
    <location>
        <position position="57"/>
    </location>
</feature>
<proteinExistence type="predicted"/>
<dbReference type="EMBL" id="CP045892">
    <property type="protein sequence ID" value="QQP52611.1"/>
    <property type="molecule type" value="Genomic_DNA"/>
</dbReference>
<name>A0A7T8HM55_CALRO</name>
<sequence>MEWRTTIFQNGLYMRLMFGSDLTNSSTNAISKIWAAAQRVVWKFVPKFQGDSTVDIV</sequence>
<protein>
    <submittedName>
        <fullName evidence="1">Uncharacterized protein</fullName>
    </submittedName>
</protein>